<comment type="caution">
    <text evidence="2">The sequence shown here is derived from an EMBL/GenBank/DDBJ whole genome shotgun (WGS) entry which is preliminary data.</text>
</comment>
<evidence type="ECO:0008006" key="4">
    <source>
        <dbReference type="Google" id="ProtNLM"/>
    </source>
</evidence>
<evidence type="ECO:0000313" key="2">
    <source>
        <dbReference type="EMBL" id="EIW80492.1"/>
    </source>
</evidence>
<dbReference type="Proteomes" id="UP000053558">
    <property type="component" value="Unassembled WGS sequence"/>
</dbReference>
<sequence length="209" mass="23604">MRLNLIDPHHLIEDLYLTDYDLVSDGRFDTINYDQWCSCPPRPDPERTFFRLQKEPVLVSKDDLPSSPSMDFDETHTPSPELYARDELDASSITTYRRVLLDAPPSPGPPSPTSTSSSSGTRTHRRVVLNPARESVPELRDWPSALRVMLDVTQGLNAMRMNGWLHGDVGPHTCLWDAKGQIGTLSDWDYTTWCYGEPRGVGPKGPEYC</sequence>
<dbReference type="RefSeq" id="XP_007769433.1">
    <property type="nucleotide sequence ID" value="XM_007771243.1"/>
</dbReference>
<dbReference type="GeneID" id="19201066"/>
<keyword evidence="3" id="KW-1185">Reference proteome</keyword>
<dbReference type="AlphaFoldDB" id="A0A5M3MMR7"/>
<proteinExistence type="predicted"/>
<name>A0A5M3MMR7_CONPW</name>
<dbReference type="EMBL" id="JH711579">
    <property type="protein sequence ID" value="EIW80492.1"/>
    <property type="molecule type" value="Genomic_DNA"/>
</dbReference>
<dbReference type="InterPro" id="IPR011009">
    <property type="entry name" value="Kinase-like_dom_sf"/>
</dbReference>
<gene>
    <name evidence="2" type="ORF">CONPUDRAFT_137675</name>
</gene>
<evidence type="ECO:0000256" key="1">
    <source>
        <dbReference type="SAM" id="MobiDB-lite"/>
    </source>
</evidence>
<dbReference type="KEGG" id="cput:CONPUDRAFT_137675"/>
<evidence type="ECO:0000313" key="3">
    <source>
        <dbReference type="Proteomes" id="UP000053558"/>
    </source>
</evidence>
<reference evidence="3" key="1">
    <citation type="journal article" date="2012" name="Science">
        <title>The Paleozoic origin of enzymatic lignin decomposition reconstructed from 31 fungal genomes.</title>
        <authorList>
            <person name="Floudas D."/>
            <person name="Binder M."/>
            <person name="Riley R."/>
            <person name="Barry K."/>
            <person name="Blanchette R.A."/>
            <person name="Henrissat B."/>
            <person name="Martinez A.T."/>
            <person name="Otillar R."/>
            <person name="Spatafora J.W."/>
            <person name="Yadav J.S."/>
            <person name="Aerts A."/>
            <person name="Benoit I."/>
            <person name="Boyd A."/>
            <person name="Carlson A."/>
            <person name="Copeland A."/>
            <person name="Coutinho P.M."/>
            <person name="de Vries R.P."/>
            <person name="Ferreira P."/>
            <person name="Findley K."/>
            <person name="Foster B."/>
            <person name="Gaskell J."/>
            <person name="Glotzer D."/>
            <person name="Gorecki P."/>
            <person name="Heitman J."/>
            <person name="Hesse C."/>
            <person name="Hori C."/>
            <person name="Igarashi K."/>
            <person name="Jurgens J.A."/>
            <person name="Kallen N."/>
            <person name="Kersten P."/>
            <person name="Kohler A."/>
            <person name="Kuees U."/>
            <person name="Kumar T.K.A."/>
            <person name="Kuo A."/>
            <person name="LaButti K."/>
            <person name="Larrondo L.F."/>
            <person name="Lindquist E."/>
            <person name="Ling A."/>
            <person name="Lombard V."/>
            <person name="Lucas S."/>
            <person name="Lundell T."/>
            <person name="Martin R."/>
            <person name="McLaughlin D.J."/>
            <person name="Morgenstern I."/>
            <person name="Morin E."/>
            <person name="Murat C."/>
            <person name="Nagy L.G."/>
            <person name="Nolan M."/>
            <person name="Ohm R.A."/>
            <person name="Patyshakuliyeva A."/>
            <person name="Rokas A."/>
            <person name="Ruiz-Duenas F.J."/>
            <person name="Sabat G."/>
            <person name="Salamov A."/>
            <person name="Samejima M."/>
            <person name="Schmutz J."/>
            <person name="Slot J.C."/>
            <person name="St John F."/>
            <person name="Stenlid J."/>
            <person name="Sun H."/>
            <person name="Sun S."/>
            <person name="Syed K."/>
            <person name="Tsang A."/>
            <person name="Wiebenga A."/>
            <person name="Young D."/>
            <person name="Pisabarro A."/>
            <person name="Eastwood D.C."/>
            <person name="Martin F."/>
            <person name="Cullen D."/>
            <person name="Grigoriev I.V."/>
            <person name="Hibbett D.S."/>
        </authorList>
    </citation>
    <scope>NUCLEOTIDE SEQUENCE [LARGE SCALE GENOMIC DNA]</scope>
    <source>
        <strain evidence="3">RWD-64-598 SS2</strain>
    </source>
</reference>
<dbReference type="SUPFAM" id="SSF56112">
    <property type="entry name" value="Protein kinase-like (PK-like)"/>
    <property type="match status" value="1"/>
</dbReference>
<feature type="region of interest" description="Disordered" evidence="1">
    <location>
        <begin position="100"/>
        <end position="126"/>
    </location>
</feature>
<organism evidence="2 3">
    <name type="scientific">Coniophora puteana (strain RWD-64-598)</name>
    <name type="common">Brown rot fungus</name>
    <dbReference type="NCBI Taxonomy" id="741705"/>
    <lineage>
        <taxon>Eukaryota</taxon>
        <taxon>Fungi</taxon>
        <taxon>Dikarya</taxon>
        <taxon>Basidiomycota</taxon>
        <taxon>Agaricomycotina</taxon>
        <taxon>Agaricomycetes</taxon>
        <taxon>Agaricomycetidae</taxon>
        <taxon>Boletales</taxon>
        <taxon>Coniophorineae</taxon>
        <taxon>Coniophoraceae</taxon>
        <taxon>Coniophora</taxon>
    </lineage>
</organism>
<accession>A0A5M3MMR7</accession>
<feature type="region of interest" description="Disordered" evidence="1">
    <location>
        <begin position="60"/>
        <end position="87"/>
    </location>
</feature>
<protein>
    <recommendedName>
        <fullName evidence="4">Fungal-type protein kinase domain-containing protein</fullName>
    </recommendedName>
</protein>